<reference evidence="2" key="1">
    <citation type="submission" date="2020-05" db="EMBL/GenBank/DDBJ databases">
        <title>Complete genome sequence of Bradyrhizobium diazoefficiens XF8 isolated from soybean nodule.</title>
        <authorList>
            <person name="Noda R."/>
            <person name="Kakizaki K."/>
            <person name="Minamisawa K."/>
        </authorList>
    </citation>
    <scope>NUCLEOTIDE SEQUENCE</scope>
    <source>
        <strain evidence="2">XF8</strain>
    </source>
</reference>
<name>A0A810BII4_9BRAD</name>
<proteinExistence type="predicted"/>
<evidence type="ECO:0000313" key="2">
    <source>
        <dbReference type="EMBL" id="BCE76586.1"/>
    </source>
</evidence>
<evidence type="ECO:0000256" key="1">
    <source>
        <dbReference type="SAM" id="MobiDB-lite"/>
    </source>
</evidence>
<protein>
    <submittedName>
        <fullName evidence="2">Uncharacterized protein</fullName>
    </submittedName>
</protein>
<organism evidence="2">
    <name type="scientific">Bradyrhizobium diazoefficiens</name>
    <dbReference type="NCBI Taxonomy" id="1355477"/>
    <lineage>
        <taxon>Bacteria</taxon>
        <taxon>Pseudomonadati</taxon>
        <taxon>Pseudomonadota</taxon>
        <taxon>Alphaproteobacteria</taxon>
        <taxon>Hyphomicrobiales</taxon>
        <taxon>Nitrobacteraceae</taxon>
        <taxon>Bradyrhizobium</taxon>
    </lineage>
</organism>
<accession>A0A810BII4</accession>
<gene>
    <name evidence="2" type="ORF">XF8B_66970</name>
</gene>
<dbReference type="EMBL" id="AP023097">
    <property type="protein sequence ID" value="BCE76586.1"/>
    <property type="molecule type" value="Genomic_DNA"/>
</dbReference>
<sequence>MERQCGGVPKIAGTGAQPESTALLQTRGQRRACFDASAMVCGSSQLNELAIETCGVWTADKCQRRIELGSKDLKHVTSPFFACSGEPIKDCTSQQHRFGTER</sequence>
<feature type="region of interest" description="Disordered" evidence="1">
    <location>
        <begin position="1"/>
        <end position="21"/>
    </location>
</feature>
<dbReference type="AlphaFoldDB" id="A0A810BII4"/>